<dbReference type="SUPFAM" id="SSF54427">
    <property type="entry name" value="NTF2-like"/>
    <property type="match status" value="1"/>
</dbReference>
<keyword evidence="2" id="KW-1185">Reference proteome</keyword>
<proteinExistence type="predicted"/>
<reference evidence="1 2" key="1">
    <citation type="journal article" date="2016" name="Int. J. Syst. Evol. Microbiol.">
        <title>Tessaracoccus flavus sp. nov., isolated from the drainage system of a lindane-producing factory.</title>
        <authorList>
            <person name="Kumari R."/>
            <person name="Singh P."/>
            <person name="Schumann P."/>
            <person name="Lal R."/>
        </authorList>
    </citation>
    <scope>NUCLEOTIDE SEQUENCE [LARGE SCALE GENOMIC DNA]</scope>
    <source>
        <strain evidence="1 2">RP1T</strain>
    </source>
</reference>
<dbReference type="STRING" id="1610493.RPIT_07655"/>
<name>A0A1Q2CF29_9ACTN</name>
<organism evidence="1 2">
    <name type="scientific">Tessaracoccus flavus</name>
    <dbReference type="NCBI Taxonomy" id="1610493"/>
    <lineage>
        <taxon>Bacteria</taxon>
        <taxon>Bacillati</taxon>
        <taxon>Actinomycetota</taxon>
        <taxon>Actinomycetes</taxon>
        <taxon>Propionibacteriales</taxon>
        <taxon>Propionibacteriaceae</taxon>
        <taxon>Tessaracoccus</taxon>
    </lineage>
</organism>
<dbReference type="KEGG" id="tfl:RPIT_07655"/>
<protein>
    <submittedName>
        <fullName evidence="1">Uncharacterized protein</fullName>
    </submittedName>
</protein>
<dbReference type="Gene3D" id="3.10.450.50">
    <property type="match status" value="1"/>
</dbReference>
<dbReference type="RefSeq" id="WP_077342031.1">
    <property type="nucleotide sequence ID" value="NZ_CP019605.1"/>
</dbReference>
<dbReference type="InterPro" id="IPR037401">
    <property type="entry name" value="SnoaL-like"/>
</dbReference>
<gene>
    <name evidence="1" type="ORF">RPIT_07655</name>
</gene>
<evidence type="ECO:0000313" key="2">
    <source>
        <dbReference type="Proteomes" id="UP000188324"/>
    </source>
</evidence>
<dbReference type="Pfam" id="PF12680">
    <property type="entry name" value="SnoaL_2"/>
    <property type="match status" value="1"/>
</dbReference>
<evidence type="ECO:0000313" key="1">
    <source>
        <dbReference type="EMBL" id="AQP44697.1"/>
    </source>
</evidence>
<sequence length="112" mass="12031">MGLDTATLLAEQVALLEAGDADGLANRYHPQGVVLHEGGAVDGAEAILELFTQAVFPPRRIVKATTVCRTEDTLLYDVLQDVAGNTVRIVGSFVLRDGFIWRHTSLAVPVES</sequence>
<dbReference type="InterPro" id="IPR032710">
    <property type="entry name" value="NTF2-like_dom_sf"/>
</dbReference>
<accession>A0A1Q2CF29</accession>
<dbReference type="Proteomes" id="UP000188324">
    <property type="component" value="Chromosome"/>
</dbReference>
<dbReference type="AlphaFoldDB" id="A0A1Q2CF29"/>
<dbReference type="EMBL" id="CP019605">
    <property type="protein sequence ID" value="AQP44697.1"/>
    <property type="molecule type" value="Genomic_DNA"/>
</dbReference>